<dbReference type="GO" id="GO:0005829">
    <property type="term" value="C:cytosol"/>
    <property type="evidence" value="ECO:0007669"/>
    <property type="project" value="TreeGrafter"/>
</dbReference>
<evidence type="ECO:0000313" key="7">
    <source>
        <dbReference type="Proteomes" id="UP000252707"/>
    </source>
</evidence>
<evidence type="ECO:0000256" key="1">
    <source>
        <dbReference type="ARBA" id="ARBA00009249"/>
    </source>
</evidence>
<dbReference type="OrthoDB" id="9796712at2"/>
<dbReference type="PANTHER" id="PTHR11715">
    <property type="entry name" value="GLYCINE CLEAVAGE SYSTEM H PROTEIN"/>
    <property type="match status" value="1"/>
</dbReference>
<dbReference type="NCBIfam" id="NF002270">
    <property type="entry name" value="PRK01202.1"/>
    <property type="match status" value="1"/>
</dbReference>
<dbReference type="InterPro" id="IPR033753">
    <property type="entry name" value="GCV_H/Fam206"/>
</dbReference>
<dbReference type="InterPro" id="IPR003016">
    <property type="entry name" value="2-oxoA_DH_lipoyl-BS"/>
</dbReference>
<comment type="subunit">
    <text evidence="3">The glycine cleavage system is composed of four proteins: P, T, L and H.</text>
</comment>
<keyword evidence="2 3" id="KW-0450">Lipoyl</keyword>
<reference evidence="6 7" key="1">
    <citation type="submission" date="2018-07" db="EMBL/GenBank/DDBJ databases">
        <title>Genomic Encyclopedia of Type Strains, Phase IV (KMG-IV): sequencing the most valuable type-strain genomes for metagenomic binning, comparative biology and taxonomic classification.</title>
        <authorList>
            <person name="Goeker M."/>
        </authorList>
    </citation>
    <scope>NUCLEOTIDE SEQUENCE [LARGE SCALE GENOMIC DNA]</scope>
    <source>
        <strain evidence="6 7">DSM 26407</strain>
    </source>
</reference>
<dbReference type="InterPro" id="IPR002930">
    <property type="entry name" value="GCV_H"/>
</dbReference>
<dbReference type="InterPro" id="IPR000089">
    <property type="entry name" value="Biotin_lipoyl"/>
</dbReference>
<dbReference type="GO" id="GO:0009249">
    <property type="term" value="P:protein lipoylation"/>
    <property type="evidence" value="ECO:0007669"/>
    <property type="project" value="TreeGrafter"/>
</dbReference>
<comment type="function">
    <text evidence="3">The glycine cleavage system catalyzes the degradation of glycine. The H protein shuttles the methylamine group of glycine from the P protein to the T protein.</text>
</comment>
<dbReference type="Proteomes" id="UP000252707">
    <property type="component" value="Unassembled WGS sequence"/>
</dbReference>
<dbReference type="HAMAP" id="MF_00272">
    <property type="entry name" value="GcvH"/>
    <property type="match status" value="1"/>
</dbReference>
<comment type="cofactor">
    <cofactor evidence="3">
        <name>(R)-lipoate</name>
        <dbReference type="ChEBI" id="CHEBI:83088"/>
    </cofactor>
    <text evidence="3">Binds 1 lipoyl cofactor covalently.</text>
</comment>
<dbReference type="InterPro" id="IPR017453">
    <property type="entry name" value="GCV_H_sub"/>
</dbReference>
<keyword evidence="7" id="KW-1185">Reference proteome</keyword>
<name>A0A369C875_9GAMM</name>
<proteinExistence type="inferred from homology"/>
<evidence type="ECO:0000256" key="2">
    <source>
        <dbReference type="ARBA" id="ARBA00022823"/>
    </source>
</evidence>
<sequence>MSPPPDRRYSTAHLWVESIGERCRIGVTHHAQETLGELEFVDLPEAGARLAAGEPFGALESSKAISDLIAPLAGVVVASNGALAETPGTVNAAPYHEGWLIELEPADPDALADLLDASAYAALTV</sequence>
<dbReference type="Pfam" id="PF01597">
    <property type="entry name" value="GCV_H"/>
    <property type="match status" value="1"/>
</dbReference>
<feature type="modified residue" description="N6-lipoyllysine" evidence="3 4">
    <location>
        <position position="63"/>
    </location>
</feature>
<evidence type="ECO:0000256" key="3">
    <source>
        <dbReference type="HAMAP-Rule" id="MF_00272"/>
    </source>
</evidence>
<dbReference type="AlphaFoldDB" id="A0A369C875"/>
<protein>
    <recommendedName>
        <fullName evidence="3">Glycine cleavage system H protein</fullName>
    </recommendedName>
</protein>
<dbReference type="PROSITE" id="PS00189">
    <property type="entry name" value="LIPOYL"/>
    <property type="match status" value="1"/>
</dbReference>
<evidence type="ECO:0000256" key="4">
    <source>
        <dbReference type="PIRSR" id="PIRSR617453-50"/>
    </source>
</evidence>
<dbReference type="PANTHER" id="PTHR11715:SF3">
    <property type="entry name" value="GLYCINE CLEAVAGE SYSTEM H PROTEIN-RELATED"/>
    <property type="match status" value="1"/>
</dbReference>
<dbReference type="GO" id="GO:0019464">
    <property type="term" value="P:glycine decarboxylation via glycine cleavage system"/>
    <property type="evidence" value="ECO:0007669"/>
    <property type="project" value="UniProtKB-UniRule"/>
</dbReference>
<dbReference type="RefSeq" id="WP_114279826.1">
    <property type="nucleotide sequence ID" value="NZ_QPJY01000005.1"/>
</dbReference>
<organism evidence="6 7">
    <name type="scientific">Thioalbus denitrificans</name>
    <dbReference type="NCBI Taxonomy" id="547122"/>
    <lineage>
        <taxon>Bacteria</taxon>
        <taxon>Pseudomonadati</taxon>
        <taxon>Pseudomonadota</taxon>
        <taxon>Gammaproteobacteria</taxon>
        <taxon>Chromatiales</taxon>
        <taxon>Ectothiorhodospiraceae</taxon>
        <taxon>Thioalbus</taxon>
    </lineage>
</organism>
<dbReference type="PROSITE" id="PS50968">
    <property type="entry name" value="BIOTINYL_LIPOYL"/>
    <property type="match status" value="1"/>
</dbReference>
<dbReference type="SUPFAM" id="SSF51230">
    <property type="entry name" value="Single hybrid motif"/>
    <property type="match status" value="1"/>
</dbReference>
<comment type="caution">
    <text evidence="6">The sequence shown here is derived from an EMBL/GenBank/DDBJ whole genome shotgun (WGS) entry which is preliminary data.</text>
</comment>
<dbReference type="NCBIfam" id="TIGR00527">
    <property type="entry name" value="gcvH"/>
    <property type="match status" value="1"/>
</dbReference>
<evidence type="ECO:0000259" key="5">
    <source>
        <dbReference type="PROSITE" id="PS50968"/>
    </source>
</evidence>
<dbReference type="InterPro" id="IPR011053">
    <property type="entry name" value="Single_hybrid_motif"/>
</dbReference>
<feature type="domain" description="Lipoyl-binding" evidence="5">
    <location>
        <begin position="22"/>
        <end position="104"/>
    </location>
</feature>
<dbReference type="EMBL" id="QPJY01000005">
    <property type="protein sequence ID" value="RCX30212.1"/>
    <property type="molecule type" value="Genomic_DNA"/>
</dbReference>
<dbReference type="CDD" id="cd06848">
    <property type="entry name" value="GCS_H"/>
    <property type="match status" value="1"/>
</dbReference>
<dbReference type="Gene3D" id="2.40.50.100">
    <property type="match status" value="1"/>
</dbReference>
<evidence type="ECO:0000313" key="6">
    <source>
        <dbReference type="EMBL" id="RCX30212.1"/>
    </source>
</evidence>
<accession>A0A369C875</accession>
<gene>
    <name evidence="3" type="primary">gcvH</name>
    <name evidence="6" type="ORF">DFQ59_10544</name>
</gene>
<dbReference type="GO" id="GO:0005960">
    <property type="term" value="C:glycine cleavage complex"/>
    <property type="evidence" value="ECO:0007669"/>
    <property type="project" value="InterPro"/>
</dbReference>
<comment type="similarity">
    <text evidence="1 3">Belongs to the GcvH family.</text>
</comment>